<feature type="region of interest" description="Disordered" evidence="1">
    <location>
        <begin position="90"/>
        <end position="110"/>
    </location>
</feature>
<protein>
    <submittedName>
        <fullName evidence="2">Uncharacterized protein</fullName>
    </submittedName>
</protein>
<reference evidence="3" key="1">
    <citation type="submission" date="2017-04" db="EMBL/GenBank/DDBJ databases">
        <authorList>
            <person name="Varghese N."/>
            <person name="Submissions S."/>
        </authorList>
    </citation>
    <scope>NUCLEOTIDE SEQUENCE [LARGE SCALE GENOMIC DNA]</scope>
    <source>
        <strain evidence="3">B4P</strain>
    </source>
</reference>
<organism evidence="2 3">
    <name type="scientific">Xaviernesmea oryzae</name>
    <dbReference type="NCBI Taxonomy" id="464029"/>
    <lineage>
        <taxon>Bacteria</taxon>
        <taxon>Pseudomonadati</taxon>
        <taxon>Pseudomonadota</taxon>
        <taxon>Alphaproteobacteria</taxon>
        <taxon>Hyphomicrobiales</taxon>
        <taxon>Rhizobiaceae</taxon>
        <taxon>Rhizobium/Agrobacterium group</taxon>
        <taxon>Xaviernesmea</taxon>
    </lineage>
</organism>
<evidence type="ECO:0000256" key="1">
    <source>
        <dbReference type="SAM" id="MobiDB-lite"/>
    </source>
</evidence>
<dbReference type="RefSeq" id="WP_085421462.1">
    <property type="nucleotide sequence ID" value="NZ_FXAF01000005.1"/>
</dbReference>
<dbReference type="STRING" id="464029.SAMN02982989_3330"/>
<keyword evidence="3" id="KW-1185">Reference proteome</keyword>
<proteinExistence type="predicted"/>
<evidence type="ECO:0000313" key="2">
    <source>
        <dbReference type="EMBL" id="SMF26072.1"/>
    </source>
</evidence>
<dbReference type="EMBL" id="FXAF01000005">
    <property type="protein sequence ID" value="SMF26072.1"/>
    <property type="molecule type" value="Genomic_DNA"/>
</dbReference>
<gene>
    <name evidence="2" type="ORF">SAMN02982989_3330</name>
</gene>
<sequence>MRKENISKSIPEEATAAISAAHLLHPAKHFNHPRDVLAAPDIGKEEKRAILASWASDIFAIESIPALRLYPGTDKAVSYDEIIEALKALDKDDEQSGKQSSSPTFNVYGANRRRLHARRLGGLGLCSYRKGGSRRQPFEF</sequence>
<dbReference type="AlphaFoldDB" id="A0A1X7E302"/>
<name>A0A1X7E302_9HYPH</name>
<dbReference type="Proteomes" id="UP000192903">
    <property type="component" value="Unassembled WGS sequence"/>
</dbReference>
<accession>A0A1X7E302</accession>
<dbReference type="OrthoDB" id="7477898at2"/>
<evidence type="ECO:0000313" key="3">
    <source>
        <dbReference type="Proteomes" id="UP000192903"/>
    </source>
</evidence>